<feature type="transmembrane region" description="Helical" evidence="1">
    <location>
        <begin position="366"/>
        <end position="384"/>
    </location>
</feature>
<proteinExistence type="predicted"/>
<feature type="transmembrane region" description="Helical" evidence="1">
    <location>
        <begin position="205"/>
        <end position="224"/>
    </location>
</feature>
<dbReference type="STRING" id="1255043.TVNIR_1259"/>
<gene>
    <name evidence="2" type="ordered locus">TVNIR_1259</name>
</gene>
<feature type="transmembrane region" description="Helical" evidence="1">
    <location>
        <begin position="131"/>
        <end position="153"/>
    </location>
</feature>
<feature type="transmembrane region" description="Helical" evidence="1">
    <location>
        <begin position="41"/>
        <end position="64"/>
    </location>
</feature>
<sequence>MPVQFLVTAPLFGVAFAVTLAWLGPENLQSRWMPGLLGPVHLLVIGYVATAMLGALQQLLPVLLGTPPAQTRTGGLLILALLAAGTAALAAGLAGTEPLLVRSGSALLPAAVIGFMAMTLPGLVRSGVRDAAALTVTLALLALGIATLLGLWIAAGHMGFGLGLPRHLTDVHLAWGLFGWIALLVAAVAVHVVPMFQITPPYPRAFVHVQAPALFMLLASYTILRIASAGAPPALPERMLEAGIAAWTAAFALLTLRVLAQRRRRLPDVTLDFWRLAMGALLGATVLWGTAQAVPGLVSQPALGLALGWLFLSGFAVSVVNGMLYKIVPFLVWLHLNRVQVRTGMRGVRIPNLHDAIPALLQRTQFLTHAVAVTAGLATFWLPWMFYPALFAFGGSSLLLWLNLVYALTRYRHALNAIERAGAHPTRMPTTQRGGPDTAGP</sequence>
<dbReference type="KEGG" id="tni:TVNIR_1259"/>
<reference evidence="2" key="1">
    <citation type="submission" date="2015-12" db="EMBL/GenBank/DDBJ databases">
        <authorList>
            <person name="Tikhonova T.V."/>
            <person name="Pavlov A.R."/>
            <person name="Beletsky A.V."/>
            <person name="Mardanov A.V."/>
            <person name="Sorokin D.Y."/>
            <person name="Ravin N.V."/>
            <person name="Popov V.O."/>
        </authorList>
    </citation>
    <scope>NUCLEOTIDE SEQUENCE</scope>
    <source>
        <strain evidence="2">DSM 14787</strain>
    </source>
</reference>
<feature type="transmembrane region" description="Helical" evidence="1">
    <location>
        <begin position="76"/>
        <end position="94"/>
    </location>
</feature>
<feature type="transmembrane region" description="Helical" evidence="1">
    <location>
        <begin position="390"/>
        <end position="408"/>
    </location>
</feature>
<organism evidence="2 3">
    <name type="scientific">Thioalkalivibrio nitratireducens (strain DSM 14787 / UNIQEM 213 / ALEN2)</name>
    <dbReference type="NCBI Taxonomy" id="1255043"/>
    <lineage>
        <taxon>Bacteria</taxon>
        <taxon>Pseudomonadati</taxon>
        <taxon>Pseudomonadota</taxon>
        <taxon>Gammaproteobacteria</taxon>
        <taxon>Chromatiales</taxon>
        <taxon>Ectothiorhodospiraceae</taxon>
        <taxon>Thioalkalivibrio</taxon>
    </lineage>
</organism>
<keyword evidence="1" id="KW-0472">Membrane</keyword>
<feature type="transmembrane region" description="Helical" evidence="1">
    <location>
        <begin position="173"/>
        <end position="193"/>
    </location>
</feature>
<dbReference type="eggNOG" id="ENOG502ZESX">
    <property type="taxonomic scope" value="Bacteria"/>
</dbReference>
<feature type="transmembrane region" description="Helical" evidence="1">
    <location>
        <begin position="244"/>
        <end position="260"/>
    </location>
</feature>
<dbReference type="EMBL" id="CP003989">
    <property type="protein sequence ID" value="AGA32932.1"/>
    <property type="molecule type" value="Genomic_DNA"/>
</dbReference>
<accession>L0DVA1</accession>
<keyword evidence="3" id="KW-1185">Reference proteome</keyword>
<evidence type="ECO:0008006" key="4">
    <source>
        <dbReference type="Google" id="ProtNLM"/>
    </source>
</evidence>
<dbReference type="PATRIC" id="fig|1255043.3.peg.1272"/>
<name>L0DVA1_THIND</name>
<feature type="transmembrane region" description="Helical" evidence="1">
    <location>
        <begin position="272"/>
        <end position="291"/>
    </location>
</feature>
<evidence type="ECO:0000256" key="1">
    <source>
        <dbReference type="SAM" id="Phobius"/>
    </source>
</evidence>
<dbReference type="HOGENOM" id="CLU_034656_1_0_6"/>
<feature type="transmembrane region" description="Helical" evidence="1">
    <location>
        <begin position="106"/>
        <end position="124"/>
    </location>
</feature>
<evidence type="ECO:0000313" key="2">
    <source>
        <dbReference type="EMBL" id="AGA32932.1"/>
    </source>
</evidence>
<dbReference type="Proteomes" id="UP000010809">
    <property type="component" value="Chromosome"/>
</dbReference>
<evidence type="ECO:0000313" key="3">
    <source>
        <dbReference type="Proteomes" id="UP000010809"/>
    </source>
</evidence>
<feature type="transmembrane region" description="Helical" evidence="1">
    <location>
        <begin position="303"/>
        <end position="336"/>
    </location>
</feature>
<protein>
    <recommendedName>
        <fullName evidence="4">Transmembrane protein</fullName>
    </recommendedName>
</protein>
<keyword evidence="1" id="KW-0812">Transmembrane</keyword>
<dbReference type="AlphaFoldDB" id="L0DVA1"/>
<keyword evidence="1" id="KW-1133">Transmembrane helix</keyword>